<dbReference type="Proteomes" id="UP000007993">
    <property type="component" value="Unassembled WGS sequence"/>
</dbReference>
<organism evidence="1 2">
    <name type="scientific">Rhodopirellula baltica SH28</name>
    <dbReference type="NCBI Taxonomy" id="993517"/>
    <lineage>
        <taxon>Bacteria</taxon>
        <taxon>Pseudomonadati</taxon>
        <taxon>Planctomycetota</taxon>
        <taxon>Planctomycetia</taxon>
        <taxon>Pirellulales</taxon>
        <taxon>Pirellulaceae</taxon>
        <taxon>Rhodopirellula</taxon>
    </lineage>
</organism>
<name>K5CAX2_RHOBT</name>
<dbReference type="AlphaFoldDB" id="K5CAX2"/>
<dbReference type="EMBL" id="AMCW01000120">
    <property type="protein sequence ID" value="EKK00475.1"/>
    <property type="molecule type" value="Genomic_DNA"/>
</dbReference>
<gene>
    <name evidence="1" type="ORF">RBSH_04201</name>
</gene>
<accession>K5CAX2</accession>
<sequence length="44" mass="4767">MIGCGDDQWADQMGGNRPSTILTIVAEHATSFGLRFVRPRSAFG</sequence>
<evidence type="ECO:0000313" key="2">
    <source>
        <dbReference type="Proteomes" id="UP000007993"/>
    </source>
</evidence>
<dbReference type="PATRIC" id="fig|993517.3.peg.4565"/>
<reference evidence="1 2" key="1">
    <citation type="journal article" date="2013" name="Mar. Genomics">
        <title>Expression of sulfatases in Rhodopirellula baltica and the diversity of sulfatases in the genus Rhodopirellula.</title>
        <authorList>
            <person name="Wegner C.E."/>
            <person name="Richter-Heitmann T."/>
            <person name="Klindworth A."/>
            <person name="Klockow C."/>
            <person name="Richter M."/>
            <person name="Achstetter T."/>
            <person name="Glockner F.O."/>
            <person name="Harder J."/>
        </authorList>
    </citation>
    <scope>NUCLEOTIDE SEQUENCE [LARGE SCALE GENOMIC DNA]</scope>
    <source>
        <strain evidence="1 2">SH28</strain>
    </source>
</reference>
<comment type="caution">
    <text evidence="1">The sequence shown here is derived from an EMBL/GenBank/DDBJ whole genome shotgun (WGS) entry which is preliminary data.</text>
</comment>
<evidence type="ECO:0000313" key="1">
    <source>
        <dbReference type="EMBL" id="EKK00475.1"/>
    </source>
</evidence>
<proteinExistence type="predicted"/>
<protein>
    <submittedName>
        <fullName evidence="1">Uncharacterized protein</fullName>
    </submittedName>
</protein>